<dbReference type="PANTHER" id="PTHR31001">
    <property type="entry name" value="UNCHARACTERIZED TRANSCRIPTIONAL REGULATORY PROTEIN"/>
    <property type="match status" value="1"/>
</dbReference>
<evidence type="ECO:0000313" key="7">
    <source>
        <dbReference type="Proteomes" id="UP000566819"/>
    </source>
</evidence>
<feature type="region of interest" description="Disordered" evidence="4">
    <location>
        <begin position="1"/>
        <end position="30"/>
    </location>
</feature>
<evidence type="ECO:0000256" key="1">
    <source>
        <dbReference type="ARBA" id="ARBA00004123"/>
    </source>
</evidence>
<proteinExistence type="predicted"/>
<dbReference type="PANTHER" id="PTHR31001:SF85">
    <property type="entry name" value="ZN(II)2CYS6 TRANSCRIPTION FACTOR (EUROFUNG)"/>
    <property type="match status" value="1"/>
</dbReference>
<dbReference type="GO" id="GO:0008270">
    <property type="term" value="F:zinc ion binding"/>
    <property type="evidence" value="ECO:0007669"/>
    <property type="project" value="InterPro"/>
</dbReference>
<organism evidence="6 7">
    <name type="scientific">Cudoniella acicularis</name>
    <dbReference type="NCBI Taxonomy" id="354080"/>
    <lineage>
        <taxon>Eukaryota</taxon>
        <taxon>Fungi</taxon>
        <taxon>Dikarya</taxon>
        <taxon>Ascomycota</taxon>
        <taxon>Pezizomycotina</taxon>
        <taxon>Leotiomycetes</taxon>
        <taxon>Helotiales</taxon>
        <taxon>Tricladiaceae</taxon>
        <taxon>Cudoniella</taxon>
    </lineage>
</organism>
<evidence type="ECO:0000256" key="4">
    <source>
        <dbReference type="SAM" id="MobiDB-lite"/>
    </source>
</evidence>
<dbReference type="GO" id="GO:0000981">
    <property type="term" value="F:DNA-binding transcription factor activity, RNA polymerase II-specific"/>
    <property type="evidence" value="ECO:0007669"/>
    <property type="project" value="InterPro"/>
</dbReference>
<dbReference type="InterPro" id="IPR050613">
    <property type="entry name" value="Sec_Metabolite_Reg"/>
</dbReference>
<gene>
    <name evidence="6" type="ORF">G7Y89_g6497</name>
</gene>
<sequence length="720" mass="82329">MEPSPQQLEGQRPLSVHDSGHATGSLVAPETQNRRKHPCLLCQQRKVKCDRNDPCANCVKSRAQCISTSTVPPKRRKKRFPEAELLARLRRYEEHLKRYGADIDAINREDAPIFPKTTLPPGPLSTDHYDLPDVANLSIRRSLKHLDRDIYLLDEMYVYTNAFQFRDAEEILRGSSDDEDFQTPITKTYDAMCHDGGDLLFNTEVVQNLTGLHPSPVHIFRLWQSFLDNVNPLIKIFHAPTVQQQILDASGDLDNVSKPTQVLMFGVYCMAVTSIDEPDCLAIFGEEKNILLERYQAGARQALIRASFLRSSDLTILQGFTLYLLSCLNFMVDPRALFCLTGIAVRIAHRIGLDCDGVTFALSPFEIEMRRRLWWQIVFLDNRVSELAGSGPSIFQNSWTTKVPLNVNDTDLFPDMREAPVEHPGITEMLFVIQRCEAADFLIQSKKNTGLRIADTAMIDAFENRMQEKYFKYCDPQIPLHMISTLFGKIELVKLRAWNRNPNFFPMRGLAMNEDEKERLFWLNLSMLDTHNKLSFAPSLQKFRWHIFKNFPFLSHAHILCELRTRTTGEGPDKAWAILEKTFTRFDQHRRDFNSGAAGGSTSSLIQLAMANVAVKAWEAREAALLLFQPNFQTPQFIVTMKEKLTARKSPKSTPTQSDSSPSADMNWIDDQFGQIGTSHVWMNQAPLEYGQTTEPVSMPMPGIMQTEDTMNWNFWNNYM</sequence>
<evidence type="ECO:0000256" key="3">
    <source>
        <dbReference type="ARBA" id="ARBA00023242"/>
    </source>
</evidence>
<dbReference type="GO" id="GO:0003677">
    <property type="term" value="F:DNA binding"/>
    <property type="evidence" value="ECO:0007669"/>
    <property type="project" value="InterPro"/>
</dbReference>
<reference evidence="6 7" key="1">
    <citation type="submission" date="2020-03" db="EMBL/GenBank/DDBJ databases">
        <title>Draft Genome Sequence of Cudoniella acicularis.</title>
        <authorList>
            <person name="Buettner E."/>
            <person name="Kellner H."/>
        </authorList>
    </citation>
    <scope>NUCLEOTIDE SEQUENCE [LARGE SCALE GENOMIC DNA]</scope>
    <source>
        <strain evidence="6 7">DSM 108380</strain>
    </source>
</reference>
<keyword evidence="2" id="KW-0479">Metal-binding</keyword>
<dbReference type="InterPro" id="IPR001138">
    <property type="entry name" value="Zn2Cys6_DnaBD"/>
</dbReference>
<dbReference type="SMART" id="SM00066">
    <property type="entry name" value="GAL4"/>
    <property type="match status" value="1"/>
</dbReference>
<evidence type="ECO:0000256" key="2">
    <source>
        <dbReference type="ARBA" id="ARBA00022723"/>
    </source>
</evidence>
<feature type="compositionally biased region" description="Polar residues" evidence="4">
    <location>
        <begin position="652"/>
        <end position="664"/>
    </location>
</feature>
<dbReference type="Pfam" id="PF04082">
    <property type="entry name" value="Fungal_trans"/>
    <property type="match status" value="1"/>
</dbReference>
<dbReference type="InterPro" id="IPR007219">
    <property type="entry name" value="XnlR_reg_dom"/>
</dbReference>
<dbReference type="AlphaFoldDB" id="A0A8H4W2Y4"/>
<keyword evidence="3" id="KW-0539">Nucleus</keyword>
<dbReference type="InterPro" id="IPR036864">
    <property type="entry name" value="Zn2-C6_fun-type_DNA-bd_sf"/>
</dbReference>
<dbReference type="SMART" id="SM00906">
    <property type="entry name" value="Fungal_trans"/>
    <property type="match status" value="1"/>
</dbReference>
<dbReference type="CDD" id="cd00067">
    <property type="entry name" value="GAL4"/>
    <property type="match status" value="1"/>
</dbReference>
<feature type="region of interest" description="Disordered" evidence="4">
    <location>
        <begin position="646"/>
        <end position="669"/>
    </location>
</feature>
<dbReference type="Pfam" id="PF00172">
    <property type="entry name" value="Zn_clus"/>
    <property type="match status" value="1"/>
</dbReference>
<name>A0A8H4W2Y4_9HELO</name>
<dbReference type="EMBL" id="JAAMPI010000424">
    <property type="protein sequence ID" value="KAF4631631.1"/>
    <property type="molecule type" value="Genomic_DNA"/>
</dbReference>
<keyword evidence="7" id="KW-1185">Reference proteome</keyword>
<evidence type="ECO:0000259" key="5">
    <source>
        <dbReference type="PROSITE" id="PS50048"/>
    </source>
</evidence>
<comment type="caution">
    <text evidence="6">The sequence shown here is derived from an EMBL/GenBank/DDBJ whole genome shotgun (WGS) entry which is preliminary data.</text>
</comment>
<dbReference type="GO" id="GO:0006351">
    <property type="term" value="P:DNA-templated transcription"/>
    <property type="evidence" value="ECO:0007669"/>
    <property type="project" value="InterPro"/>
</dbReference>
<dbReference type="Gene3D" id="4.10.240.10">
    <property type="entry name" value="Zn(2)-C6 fungal-type DNA-binding domain"/>
    <property type="match status" value="1"/>
</dbReference>
<feature type="domain" description="Zn(2)-C6 fungal-type" evidence="5">
    <location>
        <begin position="38"/>
        <end position="67"/>
    </location>
</feature>
<comment type="subcellular location">
    <subcellularLocation>
        <location evidence="1">Nucleus</location>
    </subcellularLocation>
</comment>
<dbReference type="GO" id="GO:0005634">
    <property type="term" value="C:nucleus"/>
    <property type="evidence" value="ECO:0007669"/>
    <property type="project" value="UniProtKB-SubCell"/>
</dbReference>
<dbReference type="CDD" id="cd12148">
    <property type="entry name" value="fungal_TF_MHR"/>
    <property type="match status" value="1"/>
</dbReference>
<evidence type="ECO:0000313" key="6">
    <source>
        <dbReference type="EMBL" id="KAF4631631.1"/>
    </source>
</evidence>
<protein>
    <recommendedName>
        <fullName evidence="5">Zn(2)-C6 fungal-type domain-containing protein</fullName>
    </recommendedName>
</protein>
<dbReference type="SUPFAM" id="SSF57701">
    <property type="entry name" value="Zn2/Cys6 DNA-binding domain"/>
    <property type="match status" value="1"/>
</dbReference>
<dbReference type="PROSITE" id="PS50048">
    <property type="entry name" value="ZN2_CY6_FUNGAL_2"/>
    <property type="match status" value="1"/>
</dbReference>
<dbReference type="Proteomes" id="UP000566819">
    <property type="component" value="Unassembled WGS sequence"/>
</dbReference>
<accession>A0A8H4W2Y4</accession>
<dbReference type="OrthoDB" id="2269373at2759"/>